<keyword evidence="3" id="KW-1185">Reference proteome</keyword>
<dbReference type="OrthoDB" id="1901318at2759"/>
<dbReference type="Proteomes" id="UP000515151">
    <property type="component" value="Chromosome 8"/>
</dbReference>
<evidence type="ECO:0000313" key="3">
    <source>
        <dbReference type="Proteomes" id="UP000515151"/>
    </source>
</evidence>
<dbReference type="RefSeq" id="XP_031371796.1">
    <property type="nucleotide sequence ID" value="XM_031515936.1"/>
</dbReference>
<reference evidence="3" key="3">
    <citation type="journal article" date="2020" name="Plant Biotechnol. J.">
        <title>The pomegranate (Punica granatum L.) draft genome dissects genetic divergence between soft- and hard-seeded cultivars.</title>
        <authorList>
            <person name="Luo X."/>
            <person name="Li H."/>
            <person name="Wu Z."/>
            <person name="Yao W."/>
            <person name="Zhao P."/>
            <person name="Cao D."/>
            <person name="Yu H."/>
            <person name="Li K."/>
            <person name="Poudel K."/>
            <person name="Zhao D."/>
            <person name="Zhang F."/>
            <person name="Xia X."/>
            <person name="Chen L."/>
            <person name="Wang Q."/>
            <person name="Jing D."/>
            <person name="Cao S."/>
        </authorList>
    </citation>
    <scope>NUCLEOTIDE SEQUENCE [LARGE SCALE GENOMIC DNA]</scope>
</reference>
<evidence type="ECO:0000313" key="4">
    <source>
        <dbReference type="RefSeq" id="XP_031371795.1"/>
    </source>
</evidence>
<reference evidence="1" key="2">
    <citation type="submission" date="2017-06" db="EMBL/GenBank/DDBJ databases">
        <title>The pomegranate genome and the genomics of punicalagin biosynthesis.</title>
        <authorList>
            <person name="Xu C."/>
        </authorList>
    </citation>
    <scope>NUCLEOTIDE SEQUENCE [LARGE SCALE GENOMIC DNA]</scope>
    <source>
        <tissue evidence="1">Fresh leaf</tissue>
    </source>
</reference>
<dbReference type="InterPro" id="IPR036758">
    <property type="entry name" value="At5g01610-like"/>
</dbReference>
<dbReference type="PANTHER" id="PTHR31676">
    <property type="entry name" value="T31J12.3 PROTEIN-RELATED"/>
    <property type="match status" value="1"/>
</dbReference>
<name>A0A218XZ71_PUNGR</name>
<evidence type="ECO:0000313" key="1">
    <source>
        <dbReference type="EMBL" id="OWM90395.1"/>
    </source>
</evidence>
<dbReference type="RefSeq" id="XP_031371795.1">
    <property type="nucleotide sequence ID" value="XM_031515935.1"/>
</dbReference>
<proteinExistence type="predicted"/>
<protein>
    <submittedName>
        <fullName evidence="4 5">Uncharacterized protein At5g01610-like isoform X1</fullName>
    </submittedName>
</protein>
<dbReference type="Pfam" id="PF04398">
    <property type="entry name" value="DUF538"/>
    <property type="match status" value="1"/>
</dbReference>
<sequence>MEKALTKVGSFWMSQKAKQEISHITDDLSSLSSTVEEKAKWFINKLKGKPSKALTDLLRDYNLPPGLFPQNIICYEFDETKGKLIVYLPSPCEVCFKNSSVVRYANRVKATLSRGKLTAIEGMKTKVLVWVKVTGINMESYKSDKIWFTAGVKKSQPRDAYELARNAVKVEEF</sequence>
<reference evidence="4 5" key="4">
    <citation type="submission" date="2025-04" db="UniProtKB">
        <authorList>
            <consortium name="RefSeq"/>
        </authorList>
    </citation>
    <scope>IDENTIFICATION</scope>
    <source>
        <tissue evidence="4 5">Leaf</tissue>
    </source>
</reference>
<reference evidence="2" key="1">
    <citation type="journal article" date="2017" name="Plant J.">
        <title>The pomegranate (Punica granatum L.) genome and the genomics of punicalagin biosynthesis.</title>
        <authorList>
            <person name="Qin G."/>
            <person name="Xu C."/>
            <person name="Ming R."/>
            <person name="Tang H."/>
            <person name="Guyot R."/>
            <person name="Kramer E.M."/>
            <person name="Hu Y."/>
            <person name="Yi X."/>
            <person name="Qi Y."/>
            <person name="Xu X."/>
            <person name="Gao Z."/>
            <person name="Pan H."/>
            <person name="Jian J."/>
            <person name="Tian Y."/>
            <person name="Yue Z."/>
            <person name="Xu Y."/>
        </authorList>
    </citation>
    <scope>NUCLEOTIDE SEQUENCE [LARGE SCALE GENOMIC DNA]</scope>
    <source>
        <strain evidence="2">cv. Dabenzi</strain>
    </source>
</reference>
<dbReference type="SUPFAM" id="SSF141562">
    <property type="entry name" value="At5g01610-like"/>
    <property type="match status" value="1"/>
</dbReference>
<organism evidence="1 2">
    <name type="scientific">Punica granatum</name>
    <name type="common">Pomegranate</name>
    <dbReference type="NCBI Taxonomy" id="22663"/>
    <lineage>
        <taxon>Eukaryota</taxon>
        <taxon>Viridiplantae</taxon>
        <taxon>Streptophyta</taxon>
        <taxon>Embryophyta</taxon>
        <taxon>Tracheophyta</taxon>
        <taxon>Spermatophyta</taxon>
        <taxon>Magnoliopsida</taxon>
        <taxon>eudicotyledons</taxon>
        <taxon>Gunneridae</taxon>
        <taxon>Pentapetalae</taxon>
        <taxon>rosids</taxon>
        <taxon>malvids</taxon>
        <taxon>Myrtales</taxon>
        <taxon>Lythraceae</taxon>
        <taxon>Punica</taxon>
    </lineage>
</organism>
<gene>
    <name evidence="4 5" type="primary">LOC116187284</name>
    <name evidence="1" type="ORF">CDL15_Pgr014697</name>
</gene>
<accession>A0A218XZ71</accession>
<dbReference type="InterPro" id="IPR007493">
    <property type="entry name" value="DUF538"/>
</dbReference>
<dbReference type="Gene3D" id="2.30.240.10">
    <property type="entry name" value="At5g01610-like"/>
    <property type="match status" value="1"/>
</dbReference>
<evidence type="ECO:0000313" key="5">
    <source>
        <dbReference type="RefSeq" id="XP_031371796.1"/>
    </source>
</evidence>
<dbReference type="PANTHER" id="PTHR31676:SF136">
    <property type="entry name" value="DUF538 FAMILY PROTEIN"/>
    <property type="match status" value="1"/>
</dbReference>
<dbReference type="EMBL" id="MTKT01000548">
    <property type="protein sequence ID" value="OWM90395.1"/>
    <property type="molecule type" value="Genomic_DNA"/>
</dbReference>
<dbReference type="AlphaFoldDB" id="A0A218XZ71"/>
<dbReference type="Proteomes" id="UP000197138">
    <property type="component" value="Unassembled WGS sequence"/>
</dbReference>
<dbReference type="GeneID" id="116187284"/>
<evidence type="ECO:0000313" key="2">
    <source>
        <dbReference type="Proteomes" id="UP000197138"/>
    </source>
</evidence>